<keyword evidence="2" id="KW-0812">Transmembrane</keyword>
<dbReference type="GO" id="GO:0043683">
    <property type="term" value="P:type IV pilus assembly"/>
    <property type="evidence" value="ECO:0007669"/>
    <property type="project" value="InterPro"/>
</dbReference>
<dbReference type="Pfam" id="PF04350">
    <property type="entry name" value="PilO"/>
    <property type="match status" value="1"/>
</dbReference>
<evidence type="ECO:0000256" key="1">
    <source>
        <dbReference type="SAM" id="Coils"/>
    </source>
</evidence>
<accession>A0A376BXV9</accession>
<organism evidence="3 4">
    <name type="scientific">Alysiella crassa</name>
    <dbReference type="NCBI Taxonomy" id="153491"/>
    <lineage>
        <taxon>Bacteria</taxon>
        <taxon>Pseudomonadati</taxon>
        <taxon>Pseudomonadota</taxon>
        <taxon>Betaproteobacteria</taxon>
        <taxon>Neisseriales</taxon>
        <taxon>Neisseriaceae</taxon>
        <taxon>Alysiella</taxon>
    </lineage>
</organism>
<proteinExistence type="predicted"/>
<dbReference type="InterPro" id="IPR007445">
    <property type="entry name" value="PilO"/>
</dbReference>
<dbReference type="RefSeq" id="WP_034292687.1">
    <property type="nucleotide sequence ID" value="NZ_CP091519.2"/>
</dbReference>
<dbReference type="InterPro" id="IPR014717">
    <property type="entry name" value="Transl_elong_EF1B/ribsomal_bS6"/>
</dbReference>
<dbReference type="PANTHER" id="PTHR39555:SF1">
    <property type="entry name" value="TYPE IV PILUS INNER MEMBRANE COMPONENT PILO"/>
    <property type="match status" value="1"/>
</dbReference>
<feature type="coiled-coil region" evidence="1">
    <location>
        <begin position="65"/>
        <end position="92"/>
    </location>
</feature>
<dbReference type="EMBL" id="UFSO01000003">
    <property type="protein sequence ID" value="SSY81154.1"/>
    <property type="molecule type" value="Genomic_DNA"/>
</dbReference>
<protein>
    <submittedName>
        <fullName evidence="3">Pilus assembly protein, PilO</fullName>
    </submittedName>
</protein>
<dbReference type="Gene3D" id="3.30.70.60">
    <property type="match status" value="1"/>
</dbReference>
<sequence>MSSKQNIDIQKLHLAPKAVQFLAAIALGVVLVVVGYFASFKTQLETLETAKTTEMDDLRPKYEKIAVKVANLENLEQELVLIEQSISELIKQLPTDAELPNLIQELHMAAASNQLKLNTVVPRKKAKEDDNIDRLPFFVSVTGSYEQLANFVRDVGRMSRIVTLSAITIKAADEDNKPTSNNDKKAASKISTRFTLTAIASTYKAVDTEKPAASAASGAENTAQ</sequence>
<keyword evidence="2" id="KW-0472">Membrane</keyword>
<dbReference type="GO" id="GO:0043107">
    <property type="term" value="P:type IV pilus-dependent motility"/>
    <property type="evidence" value="ECO:0007669"/>
    <property type="project" value="InterPro"/>
</dbReference>
<gene>
    <name evidence="3" type="ORF">NCTC10283_02720</name>
</gene>
<name>A0A376BXV9_9NEIS</name>
<dbReference type="PIRSF" id="PIRSF016482">
    <property type="entry name" value="PilO"/>
    <property type="match status" value="1"/>
</dbReference>
<dbReference type="Proteomes" id="UP000254209">
    <property type="component" value="Unassembled WGS sequence"/>
</dbReference>
<feature type="transmembrane region" description="Helical" evidence="2">
    <location>
        <begin position="21"/>
        <end position="39"/>
    </location>
</feature>
<dbReference type="PANTHER" id="PTHR39555">
    <property type="entry name" value="FIMBRIAL ASSEMBLY PROTEIN PILO-LIKE PROTEIN-RELATED"/>
    <property type="match status" value="1"/>
</dbReference>
<dbReference type="STRING" id="1120980.GCA_000745955_01199"/>
<dbReference type="OrthoDB" id="9802133at2"/>
<keyword evidence="2" id="KW-1133">Transmembrane helix</keyword>
<dbReference type="AlphaFoldDB" id="A0A376BXV9"/>
<evidence type="ECO:0000313" key="4">
    <source>
        <dbReference type="Proteomes" id="UP000254209"/>
    </source>
</evidence>
<evidence type="ECO:0000256" key="2">
    <source>
        <dbReference type="SAM" id="Phobius"/>
    </source>
</evidence>
<reference evidence="3 4" key="1">
    <citation type="submission" date="2018-06" db="EMBL/GenBank/DDBJ databases">
        <authorList>
            <consortium name="Pathogen Informatics"/>
            <person name="Doyle S."/>
        </authorList>
    </citation>
    <scope>NUCLEOTIDE SEQUENCE [LARGE SCALE GENOMIC DNA]</scope>
    <source>
        <strain evidence="3 4">NCTC10283</strain>
    </source>
</reference>
<evidence type="ECO:0000313" key="3">
    <source>
        <dbReference type="EMBL" id="SSY81154.1"/>
    </source>
</evidence>
<keyword evidence="1" id="KW-0175">Coiled coil</keyword>
<keyword evidence="4" id="KW-1185">Reference proteome</keyword>